<dbReference type="AlphaFoldDB" id="A0A2R6XD37"/>
<organism evidence="1 2">
    <name type="scientific">Marchantia polymorpha</name>
    <name type="common">Common liverwort</name>
    <name type="synonym">Marchantia aquatica</name>
    <dbReference type="NCBI Taxonomy" id="3197"/>
    <lineage>
        <taxon>Eukaryota</taxon>
        <taxon>Viridiplantae</taxon>
        <taxon>Streptophyta</taxon>
        <taxon>Embryophyta</taxon>
        <taxon>Marchantiophyta</taxon>
        <taxon>Marchantiopsida</taxon>
        <taxon>Marchantiidae</taxon>
        <taxon>Marchantiales</taxon>
        <taxon>Marchantiaceae</taxon>
        <taxon>Marchantia</taxon>
    </lineage>
</organism>
<protein>
    <submittedName>
        <fullName evidence="1">Uncharacterized protein</fullName>
    </submittedName>
</protein>
<reference evidence="2" key="1">
    <citation type="journal article" date="2017" name="Cell">
        <title>Insights into land plant evolution garnered from the Marchantia polymorpha genome.</title>
        <authorList>
            <person name="Bowman J.L."/>
            <person name="Kohchi T."/>
            <person name="Yamato K.T."/>
            <person name="Jenkins J."/>
            <person name="Shu S."/>
            <person name="Ishizaki K."/>
            <person name="Yamaoka S."/>
            <person name="Nishihama R."/>
            <person name="Nakamura Y."/>
            <person name="Berger F."/>
            <person name="Adam C."/>
            <person name="Aki S.S."/>
            <person name="Althoff F."/>
            <person name="Araki T."/>
            <person name="Arteaga-Vazquez M.A."/>
            <person name="Balasubrmanian S."/>
            <person name="Barry K."/>
            <person name="Bauer D."/>
            <person name="Boehm C.R."/>
            <person name="Briginshaw L."/>
            <person name="Caballero-Perez J."/>
            <person name="Catarino B."/>
            <person name="Chen F."/>
            <person name="Chiyoda S."/>
            <person name="Chovatia M."/>
            <person name="Davies K.M."/>
            <person name="Delmans M."/>
            <person name="Demura T."/>
            <person name="Dierschke T."/>
            <person name="Dolan L."/>
            <person name="Dorantes-Acosta A.E."/>
            <person name="Eklund D.M."/>
            <person name="Florent S.N."/>
            <person name="Flores-Sandoval E."/>
            <person name="Fujiyama A."/>
            <person name="Fukuzawa H."/>
            <person name="Galik B."/>
            <person name="Grimanelli D."/>
            <person name="Grimwood J."/>
            <person name="Grossniklaus U."/>
            <person name="Hamada T."/>
            <person name="Haseloff J."/>
            <person name="Hetherington A.J."/>
            <person name="Higo A."/>
            <person name="Hirakawa Y."/>
            <person name="Hundley H.N."/>
            <person name="Ikeda Y."/>
            <person name="Inoue K."/>
            <person name="Inoue S.I."/>
            <person name="Ishida S."/>
            <person name="Jia Q."/>
            <person name="Kakita M."/>
            <person name="Kanazawa T."/>
            <person name="Kawai Y."/>
            <person name="Kawashima T."/>
            <person name="Kennedy M."/>
            <person name="Kinose K."/>
            <person name="Kinoshita T."/>
            <person name="Kohara Y."/>
            <person name="Koide E."/>
            <person name="Komatsu K."/>
            <person name="Kopischke S."/>
            <person name="Kubo M."/>
            <person name="Kyozuka J."/>
            <person name="Lagercrantz U."/>
            <person name="Lin S.S."/>
            <person name="Lindquist E."/>
            <person name="Lipzen A.M."/>
            <person name="Lu C.W."/>
            <person name="De Luna E."/>
            <person name="Martienssen R.A."/>
            <person name="Minamino N."/>
            <person name="Mizutani M."/>
            <person name="Mizutani M."/>
            <person name="Mochizuki N."/>
            <person name="Monte I."/>
            <person name="Mosher R."/>
            <person name="Nagasaki H."/>
            <person name="Nakagami H."/>
            <person name="Naramoto S."/>
            <person name="Nishitani K."/>
            <person name="Ohtani M."/>
            <person name="Okamoto T."/>
            <person name="Okumura M."/>
            <person name="Phillips J."/>
            <person name="Pollak B."/>
            <person name="Reinders A."/>
            <person name="Rovekamp M."/>
            <person name="Sano R."/>
            <person name="Sawa S."/>
            <person name="Schmid M.W."/>
            <person name="Shirakawa M."/>
            <person name="Solano R."/>
            <person name="Spunde A."/>
            <person name="Suetsugu N."/>
            <person name="Sugano S."/>
            <person name="Sugiyama A."/>
            <person name="Sun R."/>
            <person name="Suzuki Y."/>
            <person name="Takenaka M."/>
            <person name="Takezawa D."/>
            <person name="Tomogane H."/>
            <person name="Tsuzuki M."/>
            <person name="Ueda T."/>
            <person name="Umeda M."/>
            <person name="Ward J.M."/>
            <person name="Watanabe Y."/>
            <person name="Yazaki K."/>
            <person name="Yokoyama R."/>
            <person name="Yoshitake Y."/>
            <person name="Yotsui I."/>
            <person name="Zachgo S."/>
            <person name="Schmutz J."/>
        </authorList>
    </citation>
    <scope>NUCLEOTIDE SEQUENCE [LARGE SCALE GENOMIC DNA]</scope>
    <source>
        <strain evidence="2">Tak-1</strain>
    </source>
</reference>
<proteinExistence type="predicted"/>
<sequence>MYIHGSSATFEFRTWAFFHSSLAPTVETGVEQFLCTEFVVTLACWRLGLHHYRTVSAQILLSLVKYLRKVARYRRGVLALASQEIRGLQMASPFVTDHQDVQNSTP</sequence>
<keyword evidence="2" id="KW-1185">Reference proteome</keyword>
<dbReference type="Gramene" id="Mp3g04760.1">
    <property type="protein sequence ID" value="Mp3g04760.1.cds1"/>
    <property type="gene ID" value="Mp3g04760"/>
</dbReference>
<evidence type="ECO:0000313" key="2">
    <source>
        <dbReference type="Proteomes" id="UP000244005"/>
    </source>
</evidence>
<evidence type="ECO:0000313" key="1">
    <source>
        <dbReference type="EMBL" id="PTQ43949.1"/>
    </source>
</evidence>
<gene>
    <name evidence="1" type="ORF">MARPO_0022s0053</name>
</gene>
<dbReference type="Proteomes" id="UP000244005">
    <property type="component" value="Unassembled WGS sequence"/>
</dbReference>
<dbReference type="EMBL" id="KZ772694">
    <property type="protein sequence ID" value="PTQ43949.1"/>
    <property type="molecule type" value="Genomic_DNA"/>
</dbReference>
<accession>A0A2R6XD37</accession>
<name>A0A2R6XD37_MARPO</name>